<dbReference type="EMBL" id="BTGD01000010">
    <property type="protein sequence ID" value="GMM56986.1"/>
    <property type="molecule type" value="Genomic_DNA"/>
</dbReference>
<dbReference type="InterPro" id="IPR003337">
    <property type="entry name" value="Trehalose_PPase"/>
</dbReference>
<dbReference type="FunFam" id="3.40.50.2000:FF:000099">
    <property type="entry name" value="Alpha,alpha-trehalose phosphate synthase subunit, putative"/>
    <property type="match status" value="1"/>
</dbReference>
<keyword evidence="1" id="KW-0597">Phosphoprotein</keyword>
<evidence type="ECO:0000313" key="3">
    <source>
        <dbReference type="EMBL" id="GMM56986.1"/>
    </source>
</evidence>
<sequence length="1025" mass="115171">MTLIVASMYLPYKPQFELDSIEGIAQYLLKYNGITVDDTAPGANGTRPVVSPVATPFEEKNLSQDSLLINTDQFKRERSSSALSKLLSSEQLMESLTANAPVPAGVSSAYHTNNNSSEDLFGKHSSLSVDRTASPPYSLPPQPVHTHGYEDPTSDLLKSVNKSLLKSPVPLRGRAPGSRRLNSSLKYTAYSAEQPDTSPVQSLVDHELDSDNKSIVQEDMYNVPSFGGISNLDANLKARILNTSHELFRNLPWSIVPNDVKGNGSLKNAVNGYVYNPADGSGEVTALHENTVWVGTLGIATDEIPQDTLAGIAETLGDQFSSRPVITDDETFRGSYKNYCKHILWPTLHYQIPDNPNSKAFEDHSWSFYQKLNQQFADKIVETYNDGDTIWVNDYHLMLVPRLVRDKLPQAKIGFFLHISFPSSEVFRCLSHRERILDGLLGATFIGFQTREYLKHFTQTCNRLLMADTTDDDCEIEYKGSFTKIDSIPIGIDALDLQLRIYKNKNVQELREKIRNRWGDILLIVSRDQLDTIRGLVQKLTAYEKFLTDYPQFIGKVSLIQVCITTSTDNNMKKQITIITDRINELAMSVGETPPIVFQYKDLPYEEYLALSCEADLFWVNSQREGMNLTCHEFIAASLEHNAPLLLSEFTGSASELYDGSFLINPWDIKKVSETIKKALSLSDLEKRTNWKKLLRTIIEYDSSNWVKKNLGSIDTAWNSNKERSILYKLNVPALLENYNDSGKRLFIVKLGLPPLPRTISVLNDLASQKGNIVFVLNSFSKAVLDVLYSRAPHVSLMAENGAYVKLEDTWYSMVDQIDWKAEVIKIFKDKMERLPGSYYKIGDSLVKFHTENAVDRDRVKSTIGDTIININTMFQDMEVHAYLHNDVIYVQQTGLSLQALDFVLNYYNSIDPNDDDDDNKHSVGNNILKMITKKLAPESQKKDADDKTETTNKTQVPVEFVLAAGSSSQILDPLFNEINKRNTNGEFKYAHTVTAGNGPASTFAKEHVSGLNELLATFSKLSSS</sequence>
<protein>
    <submittedName>
        <fullName evidence="3">Uncharacterized protein</fullName>
    </submittedName>
</protein>
<name>A0AAV5RZV4_MAUHU</name>
<dbReference type="AlphaFoldDB" id="A0AAV5RZV4"/>
<dbReference type="GO" id="GO:0005829">
    <property type="term" value="C:cytosol"/>
    <property type="evidence" value="ECO:0007669"/>
    <property type="project" value="TreeGrafter"/>
</dbReference>
<gene>
    <name evidence="3" type="ORF">DAKH74_036020</name>
</gene>
<evidence type="ECO:0000313" key="4">
    <source>
        <dbReference type="Proteomes" id="UP001377567"/>
    </source>
</evidence>
<keyword evidence="4" id="KW-1185">Reference proteome</keyword>
<dbReference type="Pfam" id="PF00982">
    <property type="entry name" value="Glyco_transf_20"/>
    <property type="match status" value="1"/>
</dbReference>
<evidence type="ECO:0000256" key="1">
    <source>
        <dbReference type="ARBA" id="ARBA00022553"/>
    </source>
</evidence>
<dbReference type="GO" id="GO:0004805">
    <property type="term" value="F:trehalose-phosphatase activity"/>
    <property type="evidence" value="ECO:0007669"/>
    <property type="project" value="TreeGrafter"/>
</dbReference>
<evidence type="ECO:0000256" key="2">
    <source>
        <dbReference type="SAM" id="MobiDB-lite"/>
    </source>
</evidence>
<dbReference type="PANTHER" id="PTHR10788">
    <property type="entry name" value="TREHALOSE-6-PHOSPHATE SYNTHASE"/>
    <property type="match status" value="1"/>
</dbReference>
<feature type="region of interest" description="Disordered" evidence="2">
    <location>
        <begin position="127"/>
        <end position="155"/>
    </location>
</feature>
<proteinExistence type="predicted"/>
<dbReference type="InterPro" id="IPR001830">
    <property type="entry name" value="Glyco_trans_20"/>
</dbReference>
<reference evidence="3 4" key="1">
    <citation type="journal article" date="2023" name="Elife">
        <title>Identification of key yeast species and microbe-microbe interactions impacting larval growth of Drosophila in the wild.</title>
        <authorList>
            <person name="Mure A."/>
            <person name="Sugiura Y."/>
            <person name="Maeda R."/>
            <person name="Honda K."/>
            <person name="Sakurai N."/>
            <person name="Takahashi Y."/>
            <person name="Watada M."/>
            <person name="Katoh T."/>
            <person name="Gotoh A."/>
            <person name="Gotoh Y."/>
            <person name="Taniguchi I."/>
            <person name="Nakamura K."/>
            <person name="Hayashi T."/>
            <person name="Katayama T."/>
            <person name="Uemura T."/>
            <person name="Hattori Y."/>
        </authorList>
    </citation>
    <scope>NUCLEOTIDE SEQUENCE [LARGE SCALE GENOMIC DNA]</scope>
    <source>
        <strain evidence="3 4">KH-74</strain>
    </source>
</reference>
<organism evidence="3 4">
    <name type="scientific">Maudiozyma humilis</name>
    <name type="common">Sour dough yeast</name>
    <name type="synonym">Kazachstania humilis</name>
    <dbReference type="NCBI Taxonomy" id="51915"/>
    <lineage>
        <taxon>Eukaryota</taxon>
        <taxon>Fungi</taxon>
        <taxon>Dikarya</taxon>
        <taxon>Ascomycota</taxon>
        <taxon>Saccharomycotina</taxon>
        <taxon>Saccharomycetes</taxon>
        <taxon>Saccharomycetales</taxon>
        <taxon>Saccharomycetaceae</taxon>
        <taxon>Maudiozyma</taxon>
    </lineage>
</organism>
<dbReference type="GO" id="GO:0005946">
    <property type="term" value="C:alpha,alpha-trehalose-phosphate synthase complex (UDP-forming)"/>
    <property type="evidence" value="ECO:0007669"/>
    <property type="project" value="TreeGrafter"/>
</dbReference>
<dbReference type="PANTHER" id="PTHR10788:SF15">
    <property type="entry name" value="TREHALOSE SYNTHASE COMPLEX REGULATORY SUBUNIT TPS3-RELATED"/>
    <property type="match status" value="1"/>
</dbReference>
<accession>A0AAV5RZV4</accession>
<comment type="caution">
    <text evidence="3">The sequence shown here is derived from an EMBL/GenBank/DDBJ whole genome shotgun (WGS) entry which is preliminary data.</text>
</comment>
<dbReference type="Proteomes" id="UP001377567">
    <property type="component" value="Unassembled WGS sequence"/>
</dbReference>
<dbReference type="GO" id="GO:0005992">
    <property type="term" value="P:trehalose biosynthetic process"/>
    <property type="evidence" value="ECO:0007669"/>
    <property type="project" value="InterPro"/>
</dbReference>
<dbReference type="Gene3D" id="3.40.50.2000">
    <property type="entry name" value="Glycogen Phosphorylase B"/>
    <property type="match status" value="2"/>
</dbReference>
<dbReference type="SUPFAM" id="SSF53756">
    <property type="entry name" value="UDP-Glycosyltransferase/glycogen phosphorylase"/>
    <property type="match status" value="1"/>
</dbReference>
<dbReference type="Pfam" id="PF02358">
    <property type="entry name" value="Trehalose_PPase"/>
    <property type="match status" value="1"/>
</dbReference>
<dbReference type="GO" id="GO:0003825">
    <property type="term" value="F:alpha,alpha-trehalose-phosphate synthase (UDP-forming) activity"/>
    <property type="evidence" value="ECO:0007669"/>
    <property type="project" value="TreeGrafter"/>
</dbReference>
<dbReference type="CDD" id="cd03788">
    <property type="entry name" value="GT20_TPS"/>
    <property type="match status" value="1"/>
</dbReference>